<feature type="binding site" evidence="5">
    <location>
        <position position="238"/>
    </location>
    <ligand>
        <name>dimethylallyl diphosphate</name>
        <dbReference type="ChEBI" id="CHEBI:57623"/>
    </ligand>
</feature>
<keyword evidence="4 5" id="KW-0411">Iron-sulfur</keyword>
<evidence type="ECO:0000256" key="5">
    <source>
        <dbReference type="HAMAP-Rule" id="MF_00191"/>
    </source>
</evidence>
<dbReference type="Pfam" id="PF02401">
    <property type="entry name" value="LYTB"/>
    <property type="match status" value="1"/>
</dbReference>
<feature type="binding site" evidence="5">
    <location>
        <position position="238"/>
    </location>
    <ligand>
        <name>(2E)-4-hydroxy-3-methylbut-2-enyl diphosphate</name>
        <dbReference type="ChEBI" id="CHEBI:128753"/>
    </ligand>
</feature>
<dbReference type="RefSeq" id="WP_176163849.1">
    <property type="nucleotide sequence ID" value="NZ_CP054929.1"/>
</dbReference>
<evidence type="ECO:0000313" key="7">
    <source>
        <dbReference type="Proteomes" id="UP000509303"/>
    </source>
</evidence>
<comment type="pathway">
    <text evidence="5">Isoprenoid biosynthesis; dimethylallyl diphosphate biosynthesis; dimethylallyl diphosphate from (2E)-4-hydroxy-3-methylbutenyl diphosphate: step 1/1.</text>
</comment>
<feature type="binding site" evidence="5">
    <location>
        <position position="240"/>
    </location>
    <ligand>
        <name>isopentenyl diphosphate</name>
        <dbReference type="ChEBI" id="CHEBI:128769"/>
    </ligand>
</feature>
<dbReference type="GO" id="GO:0019288">
    <property type="term" value="P:isopentenyl diphosphate biosynthetic process, methylerythritol 4-phosphate pathway"/>
    <property type="evidence" value="ECO:0007669"/>
    <property type="project" value="UniProtKB-UniRule"/>
</dbReference>
<reference evidence="6 7" key="1">
    <citation type="submission" date="2020-06" db="EMBL/GenBank/DDBJ databases">
        <title>Genome mining for natural products.</title>
        <authorList>
            <person name="Zhang B."/>
            <person name="Shi J."/>
            <person name="Ge H."/>
        </authorList>
    </citation>
    <scope>NUCLEOTIDE SEQUENCE [LARGE SCALE GENOMIC DNA]</scope>
    <source>
        <strain evidence="6 7">NA00687</strain>
    </source>
</reference>
<keyword evidence="3 5" id="KW-0408">Iron</keyword>
<protein>
    <recommendedName>
        <fullName evidence="5">4-hydroxy-3-methylbut-2-enyl diphosphate reductase</fullName>
        <shortName evidence="5">HMBPP reductase</shortName>
        <ecNumber evidence="5">1.17.7.4</ecNumber>
    </recommendedName>
</protein>
<comment type="function">
    <text evidence="5">Catalyzes the conversion of 1-hydroxy-2-methyl-2-(E)-butenyl 4-diphosphate (HMBPP) into a mixture of isopentenyl diphosphate (IPP) and dimethylallyl diphosphate (DMAPP). Acts in the terminal step of the DOXP/MEP pathway for isoprenoid precursor biosynthesis.</text>
</comment>
<feature type="binding site" evidence="5">
    <location>
        <position position="90"/>
    </location>
    <ligand>
        <name>isopentenyl diphosphate</name>
        <dbReference type="ChEBI" id="CHEBI:128769"/>
    </ligand>
</feature>
<dbReference type="Gene3D" id="3.40.1010.20">
    <property type="entry name" value="4-hydroxy-3-methylbut-2-enyl diphosphate reductase, catalytic domain"/>
    <property type="match status" value="2"/>
</dbReference>
<feature type="binding site" evidence="5">
    <location>
        <position position="210"/>
    </location>
    <ligand>
        <name>[4Fe-4S] cluster</name>
        <dbReference type="ChEBI" id="CHEBI:49883"/>
    </ligand>
</feature>
<feature type="binding site" evidence="5">
    <location>
        <position position="57"/>
    </location>
    <ligand>
        <name>dimethylallyl diphosphate</name>
        <dbReference type="ChEBI" id="CHEBI:57623"/>
    </ligand>
</feature>
<keyword evidence="1 5" id="KW-0004">4Fe-4S</keyword>
<comment type="similarity">
    <text evidence="5">Belongs to the IspH family.</text>
</comment>
<dbReference type="NCBIfam" id="NF002188">
    <property type="entry name" value="PRK01045.1-2"/>
    <property type="match status" value="1"/>
</dbReference>
<keyword evidence="5" id="KW-0414">Isoprene biosynthesis</keyword>
<feature type="binding site" evidence="5">
    <location>
        <position position="57"/>
    </location>
    <ligand>
        <name>isopentenyl diphosphate</name>
        <dbReference type="ChEBI" id="CHEBI:128769"/>
    </ligand>
</feature>
<feature type="binding site" evidence="5">
    <location>
        <position position="240"/>
    </location>
    <ligand>
        <name>(2E)-4-hydroxy-3-methylbut-2-enyl diphosphate</name>
        <dbReference type="ChEBI" id="CHEBI:128753"/>
    </ligand>
</feature>
<comment type="catalytic activity">
    <reaction evidence="5">
        <text>isopentenyl diphosphate + 2 oxidized [2Fe-2S]-[ferredoxin] + H2O = (2E)-4-hydroxy-3-methylbut-2-enyl diphosphate + 2 reduced [2Fe-2S]-[ferredoxin] + 2 H(+)</text>
        <dbReference type="Rhea" id="RHEA:24488"/>
        <dbReference type="Rhea" id="RHEA-COMP:10000"/>
        <dbReference type="Rhea" id="RHEA-COMP:10001"/>
        <dbReference type="ChEBI" id="CHEBI:15377"/>
        <dbReference type="ChEBI" id="CHEBI:15378"/>
        <dbReference type="ChEBI" id="CHEBI:33737"/>
        <dbReference type="ChEBI" id="CHEBI:33738"/>
        <dbReference type="ChEBI" id="CHEBI:128753"/>
        <dbReference type="ChEBI" id="CHEBI:128769"/>
        <dbReference type="EC" id="1.17.7.4"/>
    </reaction>
</comment>
<dbReference type="CDD" id="cd13944">
    <property type="entry name" value="lytB_ispH"/>
    <property type="match status" value="1"/>
</dbReference>
<feature type="binding site" evidence="5">
    <location>
        <position position="239"/>
    </location>
    <ligand>
        <name>isopentenyl diphosphate</name>
        <dbReference type="ChEBI" id="CHEBI:128769"/>
    </ligand>
</feature>
<dbReference type="PANTHER" id="PTHR30426:SF0">
    <property type="entry name" value="4-HYDROXY-3-METHYLBUT-2-ENYL DIPHOSPHATE REDUCTASE"/>
    <property type="match status" value="1"/>
</dbReference>
<feature type="binding site" evidence="5">
    <location>
        <position position="90"/>
    </location>
    <ligand>
        <name>dimethylallyl diphosphate</name>
        <dbReference type="ChEBI" id="CHEBI:57623"/>
    </ligand>
</feature>
<comment type="cofactor">
    <cofactor evidence="5">
        <name>[4Fe-4S] cluster</name>
        <dbReference type="ChEBI" id="CHEBI:49883"/>
    </cofactor>
    <text evidence="5">Binds 1 [4Fe-4S] cluster per subunit.</text>
</comment>
<dbReference type="UniPathway" id="UPA00059">
    <property type="reaction ID" value="UER00105"/>
</dbReference>
<dbReference type="GO" id="GO:0050992">
    <property type="term" value="P:dimethylallyl diphosphate biosynthetic process"/>
    <property type="evidence" value="ECO:0007669"/>
    <property type="project" value="UniProtKB-UniRule"/>
</dbReference>
<dbReference type="NCBIfam" id="NF002190">
    <property type="entry name" value="PRK01045.1-4"/>
    <property type="match status" value="1"/>
</dbReference>
<feature type="binding site" evidence="5">
    <location>
        <position position="140"/>
    </location>
    <ligand>
        <name>dimethylallyl diphosphate</name>
        <dbReference type="ChEBI" id="CHEBI:57623"/>
    </ligand>
</feature>
<dbReference type="NCBIfam" id="NF002189">
    <property type="entry name" value="PRK01045.1-3"/>
    <property type="match status" value="1"/>
</dbReference>
<feature type="binding site" evidence="5">
    <location>
        <position position="240"/>
    </location>
    <ligand>
        <name>dimethylallyl diphosphate</name>
        <dbReference type="ChEBI" id="CHEBI:57623"/>
    </ligand>
</feature>
<feature type="binding site" evidence="5">
    <location>
        <position position="239"/>
    </location>
    <ligand>
        <name>(2E)-4-hydroxy-3-methylbut-2-enyl diphosphate</name>
        <dbReference type="ChEBI" id="CHEBI:128753"/>
    </ligand>
</feature>
<proteinExistence type="inferred from homology"/>
<keyword evidence="5 6" id="KW-0560">Oxidoreductase</keyword>
<dbReference type="EMBL" id="CP054929">
    <property type="protein sequence ID" value="QKW52143.1"/>
    <property type="molecule type" value="Genomic_DNA"/>
</dbReference>
<evidence type="ECO:0000256" key="1">
    <source>
        <dbReference type="ARBA" id="ARBA00022485"/>
    </source>
</evidence>
<dbReference type="GO" id="GO:0016114">
    <property type="term" value="P:terpenoid biosynthetic process"/>
    <property type="evidence" value="ECO:0007669"/>
    <property type="project" value="UniProtKB-UniRule"/>
</dbReference>
<feature type="binding site" evidence="5">
    <location>
        <position position="90"/>
    </location>
    <ligand>
        <name>(2E)-4-hydroxy-3-methylbut-2-enyl diphosphate</name>
        <dbReference type="ChEBI" id="CHEBI:128753"/>
    </ligand>
</feature>
<dbReference type="HAMAP" id="MF_00191">
    <property type="entry name" value="IspH"/>
    <property type="match status" value="1"/>
</dbReference>
<feature type="binding site" evidence="5">
    <location>
        <position position="282"/>
    </location>
    <ligand>
        <name>(2E)-4-hydroxy-3-methylbut-2-enyl diphosphate</name>
        <dbReference type="ChEBI" id="CHEBI:128753"/>
    </ligand>
</feature>
<dbReference type="Proteomes" id="UP000509303">
    <property type="component" value="Chromosome"/>
</dbReference>
<accession>A0A7H8NCF8</accession>
<keyword evidence="2 5" id="KW-0479">Metal-binding</keyword>
<dbReference type="Gene3D" id="3.40.50.11270">
    <property type="match status" value="1"/>
</dbReference>
<feature type="binding site" evidence="5">
    <location>
        <position position="112"/>
    </location>
    <ligand>
        <name>[4Fe-4S] cluster</name>
        <dbReference type="ChEBI" id="CHEBI:49883"/>
    </ligand>
</feature>
<feature type="binding site" evidence="5">
    <location>
        <position position="140"/>
    </location>
    <ligand>
        <name>isopentenyl diphosphate</name>
        <dbReference type="ChEBI" id="CHEBI:128769"/>
    </ligand>
</feature>
<gene>
    <name evidence="5" type="primary">ispH</name>
    <name evidence="6" type="ORF">HUT08_24320</name>
</gene>
<feature type="binding site" evidence="5">
    <location>
        <position position="28"/>
    </location>
    <ligand>
        <name>[4Fe-4S] cluster</name>
        <dbReference type="ChEBI" id="CHEBI:49883"/>
    </ligand>
</feature>
<feature type="binding site" evidence="5">
    <location>
        <position position="180"/>
    </location>
    <ligand>
        <name>(2E)-4-hydroxy-3-methylbut-2-enyl diphosphate</name>
        <dbReference type="ChEBI" id="CHEBI:128753"/>
    </ligand>
</feature>
<evidence type="ECO:0000313" key="6">
    <source>
        <dbReference type="EMBL" id="QKW52143.1"/>
    </source>
</evidence>
<comment type="pathway">
    <text evidence="5">Isoprenoid biosynthesis; isopentenyl diphosphate biosynthesis via DXP pathway; isopentenyl diphosphate from 1-deoxy-D-xylulose 5-phosphate: step 6/6.</text>
</comment>
<evidence type="ECO:0000256" key="3">
    <source>
        <dbReference type="ARBA" id="ARBA00023004"/>
    </source>
</evidence>
<feature type="binding site" evidence="5">
    <location>
        <position position="282"/>
    </location>
    <ligand>
        <name>dimethylallyl diphosphate</name>
        <dbReference type="ChEBI" id="CHEBI:57623"/>
    </ligand>
</feature>
<dbReference type="EC" id="1.17.7.4" evidence="5"/>
<dbReference type="InterPro" id="IPR003451">
    <property type="entry name" value="LytB/IspH"/>
</dbReference>
<dbReference type="AlphaFoldDB" id="A0A7H8NCF8"/>
<dbReference type="NCBIfam" id="TIGR00216">
    <property type="entry name" value="ispH_lytB"/>
    <property type="match status" value="1"/>
</dbReference>
<dbReference type="PANTHER" id="PTHR30426">
    <property type="entry name" value="4-HYDROXY-3-METHYLBUT-2-ENYL DIPHOSPHATE REDUCTASE"/>
    <property type="match status" value="1"/>
</dbReference>
<feature type="active site" description="Proton donor" evidence="5">
    <location>
        <position position="142"/>
    </location>
</feature>
<evidence type="ECO:0000256" key="4">
    <source>
        <dbReference type="ARBA" id="ARBA00023014"/>
    </source>
</evidence>
<feature type="binding site" evidence="5">
    <location>
        <position position="282"/>
    </location>
    <ligand>
        <name>isopentenyl diphosphate</name>
        <dbReference type="ChEBI" id="CHEBI:128769"/>
    </ligand>
</feature>
<dbReference type="GO" id="GO:0051539">
    <property type="term" value="F:4 iron, 4 sulfur cluster binding"/>
    <property type="evidence" value="ECO:0007669"/>
    <property type="project" value="UniProtKB-UniRule"/>
</dbReference>
<keyword evidence="7" id="KW-1185">Reference proteome</keyword>
<organism evidence="6 7">
    <name type="scientific">Streptomyces buecherae</name>
    <dbReference type="NCBI Taxonomy" id="2763006"/>
    <lineage>
        <taxon>Bacteria</taxon>
        <taxon>Bacillati</taxon>
        <taxon>Actinomycetota</taxon>
        <taxon>Actinomycetes</taxon>
        <taxon>Kitasatosporales</taxon>
        <taxon>Streptomycetaceae</taxon>
        <taxon>Streptomyces</taxon>
    </lineage>
</organism>
<feature type="binding site" evidence="5">
    <location>
        <position position="238"/>
    </location>
    <ligand>
        <name>isopentenyl diphosphate</name>
        <dbReference type="ChEBI" id="CHEBI:128769"/>
    </ligand>
</feature>
<evidence type="ECO:0000256" key="2">
    <source>
        <dbReference type="ARBA" id="ARBA00022723"/>
    </source>
</evidence>
<feature type="binding site" evidence="5">
    <location>
        <position position="239"/>
    </location>
    <ligand>
        <name>dimethylallyl diphosphate</name>
        <dbReference type="ChEBI" id="CHEBI:57623"/>
    </ligand>
</feature>
<dbReference type="UniPathway" id="UPA00056">
    <property type="reaction ID" value="UER00097"/>
</dbReference>
<dbReference type="GO" id="GO:0051745">
    <property type="term" value="F:4-hydroxy-3-methylbut-2-enyl diphosphate reductase activity"/>
    <property type="evidence" value="ECO:0007669"/>
    <property type="project" value="UniProtKB-UniRule"/>
</dbReference>
<feature type="binding site" evidence="5">
    <location>
        <position position="140"/>
    </location>
    <ligand>
        <name>(2E)-4-hydroxy-3-methylbut-2-enyl diphosphate</name>
        <dbReference type="ChEBI" id="CHEBI:128753"/>
    </ligand>
</feature>
<dbReference type="GO" id="GO:0046872">
    <property type="term" value="F:metal ion binding"/>
    <property type="evidence" value="ECO:0007669"/>
    <property type="project" value="UniProtKB-KW"/>
</dbReference>
<name>A0A7H8NCF8_9ACTN</name>
<comment type="catalytic activity">
    <reaction evidence="5">
        <text>dimethylallyl diphosphate + 2 oxidized [2Fe-2S]-[ferredoxin] + H2O = (2E)-4-hydroxy-3-methylbut-2-enyl diphosphate + 2 reduced [2Fe-2S]-[ferredoxin] + 2 H(+)</text>
        <dbReference type="Rhea" id="RHEA:24825"/>
        <dbReference type="Rhea" id="RHEA-COMP:10000"/>
        <dbReference type="Rhea" id="RHEA-COMP:10001"/>
        <dbReference type="ChEBI" id="CHEBI:15377"/>
        <dbReference type="ChEBI" id="CHEBI:15378"/>
        <dbReference type="ChEBI" id="CHEBI:33737"/>
        <dbReference type="ChEBI" id="CHEBI:33738"/>
        <dbReference type="ChEBI" id="CHEBI:57623"/>
        <dbReference type="ChEBI" id="CHEBI:128753"/>
        <dbReference type="EC" id="1.17.7.4"/>
    </reaction>
</comment>
<feature type="binding site" evidence="5">
    <location>
        <position position="57"/>
    </location>
    <ligand>
        <name>(2E)-4-hydroxy-3-methylbut-2-enyl diphosphate</name>
        <dbReference type="ChEBI" id="CHEBI:128753"/>
    </ligand>
</feature>
<sequence length="331" mass="35638">MPSVSDTTLTSPQQRRKRIIMAEPRGFCAGVERAIGMVEKALELYGAPVYVRKQIVHNQHVVSELEKQGAIFVDSEDEVPEGSICVFSAHGVSPAVRGNAVDRELKVIDATCPLVSKVHQAAIRSSGAGNKILLIGHANHEEVEGTVGEAPEDTIVVETVEDARRLEFEPGTNLSYLTQTTLSLDETKDIIDELTRRFPDIKGPGSDDICYASQNRQNAVKDIAAQSDLVLVVGSDNSSNSVRMVEVAIRQGTQSYLVNDVSKLDERWLEGVESVGVTAGASAPEVLVQELVTRLTELGYGDIGSVTTTTEDVVFSIPGSLFAHAGTKPAR</sequence>